<dbReference type="PIRSF" id="PIRSF009320">
    <property type="entry name" value="Nuc_binding_HP_1000"/>
    <property type="match status" value="1"/>
</dbReference>
<dbReference type="Gene3D" id="3.40.50.300">
    <property type="entry name" value="P-loop containing nucleotide triphosphate hydrolases"/>
    <property type="match status" value="1"/>
</dbReference>
<dbReference type="EMBL" id="BANI01000073">
    <property type="protein sequence ID" value="GAN96560.1"/>
    <property type="molecule type" value="Genomic_DNA"/>
</dbReference>
<sequence>MLWKNLKTLSVVAQKGGTGKTTLAVNLAVLAALDGLRVALVDCDPQRSAAGWWQVREQDWPVLVERPAGQLPSVLQTLEVEGFNLAVVDTRPSVEEETRQAIQNCTSAIIPTRPTSMDISAVALTTQLVTASGKPGCIVLNQCPPGIRQGEAPLTAETRTIANSLGLPVAPPALVSRIAYPYASNGGMAVREYEPGKAADQEMTALWSHIKKGYLSHG</sequence>
<dbReference type="PANTHER" id="PTHR13696">
    <property type="entry name" value="P-LOOP CONTAINING NUCLEOSIDE TRIPHOSPHATE HYDROLASE"/>
    <property type="match status" value="1"/>
</dbReference>
<evidence type="ECO:0000259" key="1">
    <source>
        <dbReference type="Pfam" id="PF01656"/>
    </source>
</evidence>
<reference evidence="2 3" key="1">
    <citation type="submission" date="2012-11" db="EMBL/GenBank/DDBJ databases">
        <title>Whole genome sequence of Gluconacetobacter europaeus NBRC3261.</title>
        <authorList>
            <person name="Azuma Y."/>
            <person name="Higashiura N."/>
            <person name="Hirakawa H."/>
            <person name="Matsushita K."/>
        </authorList>
    </citation>
    <scope>NUCLEOTIDE SEQUENCE [LARGE SCALE GENOMIC DNA]</scope>
    <source>
        <strain evidence="2 3">NBRC 3261</strain>
    </source>
</reference>
<proteinExistence type="predicted"/>
<feature type="domain" description="CobQ/CobB/MinD/ParA nucleotide binding" evidence="1">
    <location>
        <begin position="10"/>
        <end position="51"/>
    </location>
</feature>
<dbReference type="InterPro" id="IPR002586">
    <property type="entry name" value="CobQ/CobB/MinD/ParA_Nub-bd_dom"/>
</dbReference>
<accession>A0A0D6Q0P4</accession>
<comment type="caution">
    <text evidence="2">The sequence shown here is derived from an EMBL/GenBank/DDBJ whole genome shotgun (WGS) entry which is preliminary data.</text>
</comment>
<dbReference type="SUPFAM" id="SSF52540">
    <property type="entry name" value="P-loop containing nucleoside triphosphate hydrolases"/>
    <property type="match status" value="1"/>
</dbReference>
<name>A0A0D6Q0P4_KOMEU</name>
<dbReference type="Pfam" id="PF01656">
    <property type="entry name" value="CbiA"/>
    <property type="match status" value="1"/>
</dbReference>
<dbReference type="AlphaFoldDB" id="A0A0D6Q0P4"/>
<gene>
    <name evidence="2" type="ORF">Geu3261_0079_010</name>
</gene>
<evidence type="ECO:0000313" key="3">
    <source>
        <dbReference type="Proteomes" id="UP000032675"/>
    </source>
</evidence>
<dbReference type="RefSeq" id="WP_148425030.1">
    <property type="nucleotide sequence ID" value="NZ_BANI01000073.1"/>
</dbReference>
<dbReference type="PANTHER" id="PTHR13696:SF96">
    <property type="entry name" value="COBQ_COBB_MIND_PARA NUCLEOTIDE BINDING DOMAIN-CONTAINING PROTEIN"/>
    <property type="match status" value="1"/>
</dbReference>
<dbReference type="InterPro" id="IPR027417">
    <property type="entry name" value="P-loop_NTPase"/>
</dbReference>
<dbReference type="CDD" id="cd02042">
    <property type="entry name" value="ParAB_family"/>
    <property type="match status" value="1"/>
</dbReference>
<evidence type="ECO:0000313" key="2">
    <source>
        <dbReference type="EMBL" id="GAN96560.1"/>
    </source>
</evidence>
<organism evidence="2 3">
    <name type="scientific">Komagataeibacter europaeus NBRC 3261</name>
    <dbReference type="NCBI Taxonomy" id="1234669"/>
    <lineage>
        <taxon>Bacteria</taxon>
        <taxon>Pseudomonadati</taxon>
        <taxon>Pseudomonadota</taxon>
        <taxon>Alphaproteobacteria</taxon>
        <taxon>Acetobacterales</taxon>
        <taxon>Acetobacteraceae</taxon>
        <taxon>Komagataeibacter</taxon>
    </lineage>
</organism>
<protein>
    <submittedName>
        <fullName evidence="2">Cobyrinic acid a,c-diamide synthase/plasmid partitioning family protein ParA/MinD</fullName>
    </submittedName>
</protein>
<dbReference type="InterPro" id="IPR050678">
    <property type="entry name" value="DNA_Partitioning_ATPase"/>
</dbReference>
<dbReference type="Proteomes" id="UP000032675">
    <property type="component" value="Unassembled WGS sequence"/>
</dbReference>